<protein>
    <submittedName>
        <fullName evidence="1">Uncharacterized protein</fullName>
    </submittedName>
</protein>
<proteinExistence type="predicted"/>
<comment type="caution">
    <text evidence="1">The sequence shown here is derived from an EMBL/GenBank/DDBJ whole genome shotgun (WGS) entry which is preliminary data.</text>
</comment>
<evidence type="ECO:0000313" key="1">
    <source>
        <dbReference type="EMBL" id="GAX73993.1"/>
    </source>
</evidence>
<dbReference type="EMBL" id="BEGY01000005">
    <property type="protein sequence ID" value="GAX73993.1"/>
    <property type="molecule type" value="Genomic_DNA"/>
</dbReference>
<dbReference type="AlphaFoldDB" id="A0A250WT38"/>
<accession>A0A250WT38</accession>
<sequence>MPSDCYSLSDNKDMPYSYKSKESDECVQNSLYSGVWSGLQAGIVSGGLYHLALKYSPYFRDGFNASARTALFVMPVFYTGWLTVELSMHKCMSGHLPQYESIQDDNEE</sequence>
<gene>
    <name evidence="1" type="ORF">CEUSTIGMA_g1443.t1</name>
</gene>
<dbReference type="Proteomes" id="UP000232323">
    <property type="component" value="Unassembled WGS sequence"/>
</dbReference>
<name>A0A250WT38_9CHLO</name>
<reference evidence="1 2" key="1">
    <citation type="submission" date="2017-08" db="EMBL/GenBank/DDBJ databases">
        <title>Acidophilic green algal genome provides insights into adaptation to an acidic environment.</title>
        <authorList>
            <person name="Hirooka S."/>
            <person name="Hirose Y."/>
            <person name="Kanesaki Y."/>
            <person name="Higuchi S."/>
            <person name="Fujiwara T."/>
            <person name="Onuma R."/>
            <person name="Era A."/>
            <person name="Ohbayashi R."/>
            <person name="Uzuka A."/>
            <person name="Nozaki H."/>
            <person name="Yoshikawa H."/>
            <person name="Miyagishima S.Y."/>
        </authorList>
    </citation>
    <scope>NUCLEOTIDE SEQUENCE [LARGE SCALE GENOMIC DNA]</scope>
    <source>
        <strain evidence="1 2">NIES-2499</strain>
    </source>
</reference>
<organism evidence="1 2">
    <name type="scientific">Chlamydomonas eustigma</name>
    <dbReference type="NCBI Taxonomy" id="1157962"/>
    <lineage>
        <taxon>Eukaryota</taxon>
        <taxon>Viridiplantae</taxon>
        <taxon>Chlorophyta</taxon>
        <taxon>core chlorophytes</taxon>
        <taxon>Chlorophyceae</taxon>
        <taxon>CS clade</taxon>
        <taxon>Chlamydomonadales</taxon>
        <taxon>Chlamydomonadaceae</taxon>
        <taxon>Chlamydomonas</taxon>
    </lineage>
</organism>
<evidence type="ECO:0000313" key="2">
    <source>
        <dbReference type="Proteomes" id="UP000232323"/>
    </source>
</evidence>
<keyword evidence="2" id="KW-1185">Reference proteome</keyword>
<dbReference type="OrthoDB" id="525965at2759"/>